<sequence>MFSFFLVSTEIPTSTSSAYPSDDFSSTIQTKDFIGLTIGIILVLFVILMVVICKWSQCSCLKKRNNAHHSILPPASTTTTTSTPLHHQESDMLRRSFNTAHNQNYSSPRFRLDNIVPPQVPLKTATLHIQPHVVPRISISPQVSGSSLTNQQYTPYK</sequence>
<gene>
    <name evidence="2" type="ORF">GPM918_LOCUS2885</name>
    <name evidence="3" type="ORF">OVA965_LOCUS10302</name>
    <name evidence="4" type="ORF">SRO942_LOCUS2885</name>
    <name evidence="5" type="ORF">TMI583_LOCUS10298</name>
</gene>
<reference evidence="2" key="1">
    <citation type="submission" date="2021-02" db="EMBL/GenBank/DDBJ databases">
        <authorList>
            <person name="Nowell W R."/>
        </authorList>
    </citation>
    <scope>NUCLEOTIDE SEQUENCE</scope>
</reference>
<evidence type="ECO:0000313" key="2">
    <source>
        <dbReference type="EMBL" id="CAF0788776.1"/>
    </source>
</evidence>
<comment type="caution">
    <text evidence="2">The sequence shown here is derived from an EMBL/GenBank/DDBJ whole genome shotgun (WGS) entry which is preliminary data.</text>
</comment>
<dbReference type="AlphaFoldDB" id="A0A813S0D1"/>
<organism evidence="2 6">
    <name type="scientific">Didymodactylos carnosus</name>
    <dbReference type="NCBI Taxonomy" id="1234261"/>
    <lineage>
        <taxon>Eukaryota</taxon>
        <taxon>Metazoa</taxon>
        <taxon>Spiralia</taxon>
        <taxon>Gnathifera</taxon>
        <taxon>Rotifera</taxon>
        <taxon>Eurotatoria</taxon>
        <taxon>Bdelloidea</taxon>
        <taxon>Philodinida</taxon>
        <taxon>Philodinidae</taxon>
        <taxon>Didymodactylos</taxon>
    </lineage>
</organism>
<dbReference type="OrthoDB" id="10017416at2759"/>
<dbReference type="Proteomes" id="UP000681722">
    <property type="component" value="Unassembled WGS sequence"/>
</dbReference>
<keyword evidence="1" id="KW-0472">Membrane</keyword>
<dbReference type="EMBL" id="CAJOBC010000333">
    <property type="protein sequence ID" value="CAF3572871.1"/>
    <property type="molecule type" value="Genomic_DNA"/>
</dbReference>
<evidence type="ECO:0000256" key="1">
    <source>
        <dbReference type="SAM" id="Phobius"/>
    </source>
</evidence>
<dbReference type="Proteomes" id="UP000663829">
    <property type="component" value="Unassembled WGS sequence"/>
</dbReference>
<proteinExistence type="predicted"/>
<evidence type="ECO:0000313" key="6">
    <source>
        <dbReference type="Proteomes" id="UP000663829"/>
    </source>
</evidence>
<dbReference type="EMBL" id="CAJOBA010003790">
    <property type="protein sequence ID" value="CAF3693125.1"/>
    <property type="molecule type" value="Genomic_DNA"/>
</dbReference>
<protein>
    <submittedName>
        <fullName evidence="2">Uncharacterized protein</fullName>
    </submittedName>
</protein>
<evidence type="ECO:0000313" key="4">
    <source>
        <dbReference type="EMBL" id="CAF3572871.1"/>
    </source>
</evidence>
<keyword evidence="1" id="KW-0812">Transmembrane</keyword>
<accession>A0A813S0D1</accession>
<evidence type="ECO:0000313" key="3">
    <source>
        <dbReference type="EMBL" id="CAF0914582.1"/>
    </source>
</evidence>
<dbReference type="EMBL" id="CAJNOQ010000333">
    <property type="protein sequence ID" value="CAF0788776.1"/>
    <property type="molecule type" value="Genomic_DNA"/>
</dbReference>
<name>A0A813S0D1_9BILA</name>
<dbReference type="Proteomes" id="UP000677228">
    <property type="component" value="Unassembled WGS sequence"/>
</dbReference>
<dbReference type="EMBL" id="CAJNOK010003789">
    <property type="protein sequence ID" value="CAF0914582.1"/>
    <property type="molecule type" value="Genomic_DNA"/>
</dbReference>
<keyword evidence="6" id="KW-1185">Reference proteome</keyword>
<dbReference type="Proteomes" id="UP000682733">
    <property type="component" value="Unassembled WGS sequence"/>
</dbReference>
<evidence type="ECO:0000313" key="5">
    <source>
        <dbReference type="EMBL" id="CAF3693125.1"/>
    </source>
</evidence>
<feature type="transmembrane region" description="Helical" evidence="1">
    <location>
        <begin position="33"/>
        <end position="55"/>
    </location>
</feature>
<keyword evidence="1" id="KW-1133">Transmembrane helix</keyword>